<keyword evidence="7" id="KW-0812">Transmembrane</keyword>
<dbReference type="GO" id="GO:0016746">
    <property type="term" value="F:acyltransferase activity"/>
    <property type="evidence" value="ECO:0007669"/>
    <property type="project" value="UniProtKB-KW"/>
</dbReference>
<keyword evidence="6" id="KW-0012">Acyltransferase</keyword>
<evidence type="ECO:0000256" key="7">
    <source>
        <dbReference type="SAM" id="Phobius"/>
    </source>
</evidence>
<evidence type="ECO:0000256" key="1">
    <source>
        <dbReference type="ARBA" id="ARBA00004533"/>
    </source>
</evidence>
<name>A0A5S9NLM7_9GAMM</name>
<dbReference type="Proteomes" id="UP000439591">
    <property type="component" value="Unassembled WGS sequence"/>
</dbReference>
<dbReference type="CDD" id="cd07984">
    <property type="entry name" value="LPLAT_LABLAT-like"/>
    <property type="match status" value="1"/>
</dbReference>
<keyword evidence="10" id="KW-1185">Reference proteome</keyword>
<organism evidence="8 10">
    <name type="scientific">Zhongshania aliphaticivorans</name>
    <dbReference type="NCBI Taxonomy" id="1470434"/>
    <lineage>
        <taxon>Bacteria</taxon>
        <taxon>Pseudomonadati</taxon>
        <taxon>Pseudomonadota</taxon>
        <taxon>Gammaproteobacteria</taxon>
        <taxon>Cellvibrionales</taxon>
        <taxon>Spongiibacteraceae</taxon>
        <taxon>Zhongshania</taxon>
    </lineage>
</organism>
<reference evidence="10 11" key="1">
    <citation type="submission" date="2019-11" db="EMBL/GenBank/DDBJ databases">
        <authorList>
            <person name="Holert J."/>
        </authorList>
    </citation>
    <scope>NUCLEOTIDE SEQUENCE [LARGE SCALE GENOMIC DNA]</scope>
    <source>
        <strain evidence="9">BC3_2A</strain>
        <strain evidence="8">SB11_1A</strain>
    </source>
</reference>
<sequence>MRNTKNWFSIKEHGSKNGISFLLTCYKFGGRWLFIIILFPVMFFYFVLRRDARHASIQYLEKMHRVDNTFPKPKLHHSFYHFWSFGLSLLDKFSVWMGNIRREDVTIHGDNYISDMINQGQGGVIFTSHLGNFEICHALSEGHNGMKLTVLHHSRHTAKFNEVLSRYSGDSQVELMQVGDLNIGTAIRLSEKITQGEFIAVASDRTPINNPKAVKIIDFLGQPAAFPTGPFSMALTLQCPILALHCIKLKGRYHIYFEPLFEGEITNRKQRSLALDTLMKKHVYRLEYFCKLAPWQWFNFYPFWAQDTTQMDNQ</sequence>
<feature type="transmembrane region" description="Helical" evidence="7">
    <location>
        <begin position="30"/>
        <end position="48"/>
    </location>
</feature>
<dbReference type="EMBL" id="CACSIM010000002">
    <property type="protein sequence ID" value="CAA0098944.1"/>
    <property type="molecule type" value="Genomic_DNA"/>
</dbReference>
<dbReference type="RefSeq" id="WP_159268757.1">
    <property type="nucleotide sequence ID" value="NZ_CACSIK010000001.1"/>
</dbReference>
<evidence type="ECO:0000313" key="8">
    <source>
        <dbReference type="EMBL" id="CAA0091595.1"/>
    </source>
</evidence>
<keyword evidence="5 7" id="KW-0472">Membrane</keyword>
<comment type="subcellular location">
    <subcellularLocation>
        <location evidence="1">Cell inner membrane</location>
    </subcellularLocation>
</comment>
<dbReference type="GO" id="GO:0009247">
    <property type="term" value="P:glycolipid biosynthetic process"/>
    <property type="evidence" value="ECO:0007669"/>
    <property type="project" value="UniProtKB-ARBA"/>
</dbReference>
<dbReference type="Pfam" id="PF03279">
    <property type="entry name" value="Lip_A_acyltrans"/>
    <property type="match status" value="1"/>
</dbReference>
<dbReference type="InterPro" id="IPR004960">
    <property type="entry name" value="LipA_acyltrans"/>
</dbReference>
<evidence type="ECO:0000256" key="3">
    <source>
        <dbReference type="ARBA" id="ARBA00022519"/>
    </source>
</evidence>
<evidence type="ECO:0008006" key="12">
    <source>
        <dbReference type="Google" id="ProtNLM"/>
    </source>
</evidence>
<evidence type="ECO:0000256" key="5">
    <source>
        <dbReference type="ARBA" id="ARBA00023136"/>
    </source>
</evidence>
<dbReference type="PANTHER" id="PTHR30606">
    <property type="entry name" value="LIPID A BIOSYNTHESIS LAUROYL ACYLTRANSFERASE"/>
    <property type="match status" value="1"/>
</dbReference>
<evidence type="ECO:0000313" key="11">
    <source>
        <dbReference type="Proteomes" id="UP000439591"/>
    </source>
</evidence>
<evidence type="ECO:0000313" key="10">
    <source>
        <dbReference type="Proteomes" id="UP000435877"/>
    </source>
</evidence>
<protein>
    <recommendedName>
        <fullName evidence="12">Lipid A biosynthesis lauroyltransferase</fullName>
    </recommendedName>
</protein>
<proteinExistence type="predicted"/>
<evidence type="ECO:0000256" key="2">
    <source>
        <dbReference type="ARBA" id="ARBA00022475"/>
    </source>
</evidence>
<dbReference type="Proteomes" id="UP000435877">
    <property type="component" value="Unassembled WGS sequence"/>
</dbReference>
<accession>A0A5S9NLM7</accession>
<keyword evidence="2" id="KW-1003">Cell membrane</keyword>
<dbReference type="GO" id="GO:0005886">
    <property type="term" value="C:plasma membrane"/>
    <property type="evidence" value="ECO:0007669"/>
    <property type="project" value="UniProtKB-SubCell"/>
</dbReference>
<evidence type="ECO:0000313" key="9">
    <source>
        <dbReference type="EMBL" id="CAA0098944.1"/>
    </source>
</evidence>
<dbReference type="EMBL" id="CACSIK010000001">
    <property type="protein sequence ID" value="CAA0091595.1"/>
    <property type="molecule type" value="Genomic_DNA"/>
</dbReference>
<dbReference type="AlphaFoldDB" id="A0A5S9NLM7"/>
<keyword evidence="4" id="KW-0808">Transferase</keyword>
<dbReference type="PANTHER" id="PTHR30606:SF9">
    <property type="entry name" value="LIPID A BIOSYNTHESIS LAUROYLTRANSFERASE"/>
    <property type="match status" value="1"/>
</dbReference>
<gene>
    <name evidence="8" type="ORF">IHBHHGIJ_02176</name>
    <name evidence="9" type="ORF">KFEGEMFD_01778</name>
</gene>
<keyword evidence="3" id="KW-0997">Cell inner membrane</keyword>
<keyword evidence="7" id="KW-1133">Transmembrane helix</keyword>
<dbReference type="OrthoDB" id="9808633at2"/>
<evidence type="ECO:0000256" key="4">
    <source>
        <dbReference type="ARBA" id="ARBA00022679"/>
    </source>
</evidence>
<evidence type="ECO:0000256" key="6">
    <source>
        <dbReference type="ARBA" id="ARBA00023315"/>
    </source>
</evidence>